<proteinExistence type="predicted"/>
<evidence type="ECO:0000313" key="2">
    <source>
        <dbReference type="EMBL" id="CAB4960959.1"/>
    </source>
</evidence>
<gene>
    <name evidence="2" type="ORF">UFOPK3564_04059</name>
</gene>
<dbReference type="AlphaFoldDB" id="A0A6J7L3R5"/>
<protein>
    <submittedName>
        <fullName evidence="2">Unannotated protein</fullName>
    </submittedName>
</protein>
<reference evidence="2" key="1">
    <citation type="submission" date="2020-05" db="EMBL/GenBank/DDBJ databases">
        <authorList>
            <person name="Chiriac C."/>
            <person name="Salcher M."/>
            <person name="Ghai R."/>
            <person name="Kavagutti S V."/>
        </authorList>
    </citation>
    <scope>NUCLEOTIDE SEQUENCE</scope>
</reference>
<organism evidence="2">
    <name type="scientific">freshwater metagenome</name>
    <dbReference type="NCBI Taxonomy" id="449393"/>
    <lineage>
        <taxon>unclassified sequences</taxon>
        <taxon>metagenomes</taxon>
        <taxon>ecological metagenomes</taxon>
    </lineage>
</organism>
<dbReference type="EMBL" id="CAFBMK010000487">
    <property type="protein sequence ID" value="CAB4960959.1"/>
    <property type="molecule type" value="Genomic_DNA"/>
</dbReference>
<name>A0A6J7L3R5_9ZZZZ</name>
<evidence type="ECO:0000256" key="1">
    <source>
        <dbReference type="SAM" id="MobiDB-lite"/>
    </source>
</evidence>
<feature type="compositionally biased region" description="Low complexity" evidence="1">
    <location>
        <begin position="28"/>
        <end position="47"/>
    </location>
</feature>
<feature type="region of interest" description="Disordered" evidence="1">
    <location>
        <begin position="20"/>
        <end position="54"/>
    </location>
</feature>
<sequence length="91" mass="9476">MPVWSQTRPAVRLTNSAWTAAASGQENASSQPSAAARRARMRQSGSASPGGSIALRMRVTRRSELVVVPAFSGHAAAGRTRSANAVVSVGW</sequence>
<accession>A0A6J7L3R5</accession>